<dbReference type="AlphaFoldDB" id="A0A8K0G685"/>
<name>A0A8K0G685_IGNLU</name>
<proteinExistence type="predicted"/>
<comment type="caution">
    <text evidence="1">The sequence shown here is derived from an EMBL/GenBank/DDBJ whole genome shotgun (WGS) entry which is preliminary data.</text>
</comment>
<sequence>MKFFRTIIGVTRRDRIRNDKIQVLKIPALSNQIDKQLINKLWRMGVKLSARKIWREEIMNKKKRGRPREQWR</sequence>
<accession>A0A8K0G685</accession>
<dbReference type="OrthoDB" id="1293503at2759"/>
<dbReference type="Proteomes" id="UP000801492">
    <property type="component" value="Unassembled WGS sequence"/>
</dbReference>
<organism evidence="1 2">
    <name type="scientific">Ignelater luminosus</name>
    <name type="common">Cucubano</name>
    <name type="synonym">Pyrophorus luminosus</name>
    <dbReference type="NCBI Taxonomy" id="2038154"/>
    <lineage>
        <taxon>Eukaryota</taxon>
        <taxon>Metazoa</taxon>
        <taxon>Ecdysozoa</taxon>
        <taxon>Arthropoda</taxon>
        <taxon>Hexapoda</taxon>
        <taxon>Insecta</taxon>
        <taxon>Pterygota</taxon>
        <taxon>Neoptera</taxon>
        <taxon>Endopterygota</taxon>
        <taxon>Coleoptera</taxon>
        <taxon>Polyphaga</taxon>
        <taxon>Elateriformia</taxon>
        <taxon>Elateroidea</taxon>
        <taxon>Elateridae</taxon>
        <taxon>Agrypninae</taxon>
        <taxon>Pyrophorini</taxon>
        <taxon>Ignelater</taxon>
    </lineage>
</organism>
<protein>
    <submittedName>
        <fullName evidence="1">Uncharacterized protein</fullName>
    </submittedName>
</protein>
<reference evidence="1" key="1">
    <citation type="submission" date="2019-08" db="EMBL/GenBank/DDBJ databases">
        <title>The genome of the North American firefly Photinus pyralis.</title>
        <authorList>
            <consortium name="Photinus pyralis genome working group"/>
            <person name="Fallon T.R."/>
            <person name="Sander Lower S.E."/>
            <person name="Weng J.-K."/>
        </authorList>
    </citation>
    <scope>NUCLEOTIDE SEQUENCE</scope>
    <source>
        <strain evidence="1">TRF0915ILg1</strain>
        <tissue evidence="1">Whole body</tissue>
    </source>
</reference>
<dbReference type="EMBL" id="VTPC01059207">
    <property type="protein sequence ID" value="KAF2890037.1"/>
    <property type="molecule type" value="Genomic_DNA"/>
</dbReference>
<evidence type="ECO:0000313" key="1">
    <source>
        <dbReference type="EMBL" id="KAF2890037.1"/>
    </source>
</evidence>
<evidence type="ECO:0000313" key="2">
    <source>
        <dbReference type="Proteomes" id="UP000801492"/>
    </source>
</evidence>
<gene>
    <name evidence="1" type="ORF">ILUMI_16136</name>
</gene>
<keyword evidence="2" id="KW-1185">Reference proteome</keyword>